<dbReference type="Gene3D" id="3.30.470.20">
    <property type="entry name" value="ATP-grasp fold, B domain"/>
    <property type="match status" value="1"/>
</dbReference>
<feature type="domain" description="ATP-grasp" evidence="7">
    <location>
        <begin position="111"/>
        <end position="293"/>
    </location>
</feature>
<dbReference type="NCBIfam" id="NF004676">
    <property type="entry name" value="PRK06019.1-2"/>
    <property type="match status" value="1"/>
</dbReference>
<dbReference type="SUPFAM" id="SSF52440">
    <property type="entry name" value="PreATP-grasp domain"/>
    <property type="match status" value="1"/>
</dbReference>
<feature type="binding site" evidence="5">
    <location>
        <position position="143"/>
    </location>
    <ligand>
        <name>ATP</name>
        <dbReference type="ChEBI" id="CHEBI:30616"/>
    </ligand>
</feature>
<feature type="binding site" evidence="5">
    <location>
        <begin position="178"/>
        <end position="181"/>
    </location>
    <ligand>
        <name>ATP</name>
        <dbReference type="ChEBI" id="CHEBI:30616"/>
    </ligand>
</feature>
<dbReference type="GO" id="GO:0006189">
    <property type="term" value="P:'de novo' IMP biosynthetic process"/>
    <property type="evidence" value="ECO:0007669"/>
    <property type="project" value="UniProtKB-UniRule"/>
</dbReference>
<proteinExistence type="inferred from homology"/>
<comment type="function">
    <text evidence="5">Catalyzes the ATP-dependent conversion of 5-aminoimidazole ribonucleotide (AIR) and HCO(3)(-) to N5-carboxyaminoimidazole ribonucleotide (N5-CAIR).</text>
</comment>
<dbReference type="GO" id="GO:0005829">
    <property type="term" value="C:cytosol"/>
    <property type="evidence" value="ECO:0007669"/>
    <property type="project" value="TreeGrafter"/>
</dbReference>
<protein>
    <recommendedName>
        <fullName evidence="5 6">N5-carboxyaminoimidazole ribonucleotide synthase</fullName>
        <shortName evidence="5 6">N5-CAIR synthase</shortName>
        <ecNumber evidence="5 6">6.3.4.18</ecNumber>
    </recommendedName>
    <alternativeName>
        <fullName evidence="5 6">5-(carboxyamino)imidazole ribonucleotide synthetase</fullName>
    </alternativeName>
</protein>
<dbReference type="NCBIfam" id="TIGR01161">
    <property type="entry name" value="purK"/>
    <property type="match status" value="1"/>
</dbReference>
<dbReference type="Pfam" id="PF22660">
    <property type="entry name" value="RS_preATP-grasp-like"/>
    <property type="match status" value="1"/>
</dbReference>
<dbReference type="RefSeq" id="WP_167081788.1">
    <property type="nucleotide sequence ID" value="NZ_BAAADC010000001.1"/>
</dbReference>
<evidence type="ECO:0000256" key="3">
    <source>
        <dbReference type="ARBA" id="ARBA00022755"/>
    </source>
</evidence>
<gene>
    <name evidence="5 6" type="primary">purK</name>
    <name evidence="8" type="ORF">FHS83_001162</name>
</gene>
<dbReference type="PANTHER" id="PTHR11609">
    <property type="entry name" value="PURINE BIOSYNTHESIS PROTEIN 6/7, PUR6/7"/>
    <property type="match status" value="1"/>
</dbReference>
<dbReference type="SUPFAM" id="SSF56059">
    <property type="entry name" value="Glutathione synthetase ATP-binding domain-like"/>
    <property type="match status" value="1"/>
</dbReference>
<dbReference type="HAMAP" id="MF_01928">
    <property type="entry name" value="PurK"/>
    <property type="match status" value="1"/>
</dbReference>
<evidence type="ECO:0000313" key="9">
    <source>
        <dbReference type="Proteomes" id="UP000570514"/>
    </source>
</evidence>
<feature type="binding site" evidence="5">
    <location>
        <position position="107"/>
    </location>
    <ligand>
        <name>ATP</name>
        <dbReference type="ChEBI" id="CHEBI:30616"/>
    </ligand>
</feature>
<feature type="binding site" evidence="5">
    <location>
        <begin position="263"/>
        <end position="264"/>
    </location>
    <ligand>
        <name>ATP</name>
        <dbReference type="ChEBI" id="CHEBI:30616"/>
    </ligand>
</feature>
<dbReference type="InterPro" id="IPR005875">
    <property type="entry name" value="PurK"/>
</dbReference>
<feature type="binding site" evidence="5">
    <location>
        <begin position="148"/>
        <end position="154"/>
    </location>
    <ligand>
        <name>ATP</name>
        <dbReference type="ChEBI" id="CHEBI:30616"/>
    </ligand>
</feature>
<comment type="catalytic activity">
    <reaction evidence="5 6">
        <text>5-amino-1-(5-phospho-beta-D-ribosyl)imidazole + hydrogencarbonate + ATP = 5-carboxyamino-1-(5-phospho-D-ribosyl)imidazole + ADP + phosphate + 2 H(+)</text>
        <dbReference type="Rhea" id="RHEA:19317"/>
        <dbReference type="ChEBI" id="CHEBI:15378"/>
        <dbReference type="ChEBI" id="CHEBI:17544"/>
        <dbReference type="ChEBI" id="CHEBI:30616"/>
        <dbReference type="ChEBI" id="CHEBI:43474"/>
        <dbReference type="ChEBI" id="CHEBI:58730"/>
        <dbReference type="ChEBI" id="CHEBI:137981"/>
        <dbReference type="ChEBI" id="CHEBI:456216"/>
        <dbReference type="EC" id="6.3.4.18"/>
    </reaction>
</comment>
<evidence type="ECO:0000256" key="4">
    <source>
        <dbReference type="ARBA" id="ARBA00022840"/>
    </source>
</evidence>
<dbReference type="PANTHER" id="PTHR11609:SF5">
    <property type="entry name" value="PHOSPHORIBOSYLAMINOIMIDAZOLE CARBOXYLASE"/>
    <property type="match status" value="1"/>
</dbReference>
<accession>A0A846MWE4</accession>
<dbReference type="Proteomes" id="UP000570514">
    <property type="component" value="Unassembled WGS sequence"/>
</dbReference>
<evidence type="ECO:0000259" key="7">
    <source>
        <dbReference type="PROSITE" id="PS50975"/>
    </source>
</evidence>
<dbReference type="UniPathway" id="UPA00074">
    <property type="reaction ID" value="UER00942"/>
</dbReference>
<reference evidence="8 9" key="1">
    <citation type="submission" date="2020-03" db="EMBL/GenBank/DDBJ databases">
        <title>Genomic Encyclopedia of Type Strains, Phase IV (KMG-IV): sequencing the most valuable type-strain genomes for metagenomic binning, comparative biology and taxonomic classification.</title>
        <authorList>
            <person name="Goeker M."/>
        </authorList>
    </citation>
    <scope>NUCLEOTIDE SEQUENCE [LARGE SCALE GENOMIC DNA]</scope>
    <source>
        <strain evidence="8 9">DSM 19867</strain>
    </source>
</reference>
<dbReference type="EC" id="6.3.4.18" evidence="5 6"/>
<dbReference type="SUPFAM" id="SSF51246">
    <property type="entry name" value="Rudiment single hybrid motif"/>
    <property type="match status" value="1"/>
</dbReference>
<keyword evidence="4 5" id="KW-0067">ATP-binding</keyword>
<dbReference type="InterPro" id="IPR040686">
    <property type="entry name" value="PurK_C"/>
</dbReference>
<dbReference type="InterPro" id="IPR013815">
    <property type="entry name" value="ATP_grasp_subdomain_1"/>
</dbReference>
<dbReference type="Pfam" id="PF17769">
    <property type="entry name" value="PurK_C"/>
    <property type="match status" value="1"/>
</dbReference>
<dbReference type="Gene3D" id="3.30.1490.20">
    <property type="entry name" value="ATP-grasp fold, A domain"/>
    <property type="match status" value="1"/>
</dbReference>
<keyword evidence="2 5" id="KW-0547">Nucleotide-binding</keyword>
<dbReference type="FunFam" id="3.40.50.20:FF:000016">
    <property type="entry name" value="N5-carboxyaminoimidazole ribonucleotide synthase"/>
    <property type="match status" value="1"/>
</dbReference>
<dbReference type="InterPro" id="IPR054350">
    <property type="entry name" value="PurT/PurK_preATP-grasp"/>
</dbReference>
<comment type="pathway">
    <text evidence="5 6">Purine metabolism; IMP biosynthesis via de novo pathway; 5-amino-1-(5-phospho-D-ribosyl)imidazole-4-carboxylate from 5-amino-1-(5-phospho-D-ribosyl)imidazole (N5-CAIR route): step 1/2.</text>
</comment>
<keyword evidence="1 5" id="KW-0436">Ligase</keyword>
<dbReference type="InterPro" id="IPR011761">
    <property type="entry name" value="ATP-grasp"/>
</dbReference>
<name>A0A846MWE4_9PROT</name>
<dbReference type="NCBIfam" id="NF004679">
    <property type="entry name" value="PRK06019.1-5"/>
    <property type="match status" value="1"/>
</dbReference>
<dbReference type="InterPro" id="IPR016185">
    <property type="entry name" value="PreATP-grasp_dom_sf"/>
</dbReference>
<feature type="binding site" evidence="5">
    <location>
        <position position="209"/>
    </location>
    <ligand>
        <name>ATP</name>
        <dbReference type="ChEBI" id="CHEBI:30616"/>
    </ligand>
</feature>
<dbReference type="PROSITE" id="PS50975">
    <property type="entry name" value="ATP_GRASP"/>
    <property type="match status" value="1"/>
</dbReference>
<organism evidence="8 9">
    <name type="scientific">Rhizomicrobium palustre</name>
    <dbReference type="NCBI Taxonomy" id="189966"/>
    <lineage>
        <taxon>Bacteria</taxon>
        <taxon>Pseudomonadati</taxon>
        <taxon>Pseudomonadota</taxon>
        <taxon>Alphaproteobacteria</taxon>
        <taxon>Micropepsales</taxon>
        <taxon>Micropepsaceae</taxon>
        <taxon>Rhizomicrobium</taxon>
    </lineage>
</organism>
<keyword evidence="9" id="KW-1185">Reference proteome</keyword>
<dbReference type="GO" id="GO:0005524">
    <property type="term" value="F:ATP binding"/>
    <property type="evidence" value="ECO:0007669"/>
    <property type="project" value="UniProtKB-UniRule"/>
</dbReference>
<dbReference type="Gene3D" id="3.40.50.20">
    <property type="match status" value="1"/>
</dbReference>
<evidence type="ECO:0000256" key="5">
    <source>
        <dbReference type="HAMAP-Rule" id="MF_01928"/>
    </source>
</evidence>
<comment type="caution">
    <text evidence="8">The sequence shown here is derived from an EMBL/GenBank/DDBJ whole genome shotgun (WGS) entry which is preliminary data.</text>
</comment>
<evidence type="ECO:0000256" key="6">
    <source>
        <dbReference type="RuleBase" id="RU361200"/>
    </source>
</evidence>
<evidence type="ECO:0000256" key="1">
    <source>
        <dbReference type="ARBA" id="ARBA00022598"/>
    </source>
</evidence>
<dbReference type="GO" id="GO:0034028">
    <property type="term" value="F:5-(carboxyamino)imidazole ribonucleotide synthase activity"/>
    <property type="evidence" value="ECO:0007669"/>
    <property type="project" value="UniProtKB-UniRule"/>
</dbReference>
<dbReference type="InterPro" id="IPR003135">
    <property type="entry name" value="ATP-grasp_carboxylate-amine"/>
</dbReference>
<dbReference type="InterPro" id="IPR011054">
    <property type="entry name" value="Rudment_hybrid_motif"/>
</dbReference>
<keyword evidence="3 5" id="KW-0658">Purine biosynthesis</keyword>
<evidence type="ECO:0000313" key="8">
    <source>
        <dbReference type="EMBL" id="NIK87844.1"/>
    </source>
</evidence>
<dbReference type="AlphaFoldDB" id="A0A846MWE4"/>
<dbReference type="Pfam" id="PF02222">
    <property type="entry name" value="ATP-grasp"/>
    <property type="match status" value="1"/>
</dbReference>
<dbReference type="EMBL" id="JAASRM010000001">
    <property type="protein sequence ID" value="NIK87844.1"/>
    <property type="molecule type" value="Genomic_DNA"/>
</dbReference>
<evidence type="ECO:0000256" key="2">
    <source>
        <dbReference type="ARBA" id="ARBA00022741"/>
    </source>
</evidence>
<sequence length="353" mass="37649">MTKILPPGGVIGILGGGQLGRMLSLSAARLGLKTHIYCDEADSPAFEVASAFTCAPYEDQAALAGFADACDAVTYEFENVPAETAAFVAARTALRPNEKALALTQDRLVEKDFVSSLRLLTPPYKAISSREDALSVKGKAVIKTRRFGYDGKGQAMIDGGEEAAAAFERLGSVPCIAEGFVDFAYEASVIAARGVNGDFAAYDPPHNVHKNHILSTSTVPSPLSANAAEDAVRIARSIAEGLDYIGVFAVELFVTRDGALIVNEIAPRVHNSGHWTMDACLVSQFEQHIRAVAGWPLGNPARHSDAMMLNLIGEDAADWQGLAQNGGALHLYGKREIRVGRKMGHVNFLAPKK</sequence>
<dbReference type="GO" id="GO:0046872">
    <property type="term" value="F:metal ion binding"/>
    <property type="evidence" value="ECO:0007669"/>
    <property type="project" value="InterPro"/>
</dbReference>
<comment type="function">
    <text evidence="6">Catalyzes the ATP-dependent conversion of 5-aminoimidazole ribonucleotide (AIR) and HCO(3)- to N5-carboxyaminoimidazole ribonucleotide (N5-CAIR).</text>
</comment>
<comment type="subunit">
    <text evidence="5 6">Homodimer.</text>
</comment>
<feature type="binding site" evidence="5">
    <location>
        <position position="186"/>
    </location>
    <ligand>
        <name>ATP</name>
        <dbReference type="ChEBI" id="CHEBI:30616"/>
    </ligand>
</feature>
<comment type="similarity">
    <text evidence="5 6">Belongs to the PurK/PurT family.</text>
</comment>
<dbReference type="GO" id="GO:0004638">
    <property type="term" value="F:phosphoribosylaminoimidazole carboxylase activity"/>
    <property type="evidence" value="ECO:0007669"/>
    <property type="project" value="InterPro"/>
</dbReference>